<accession>A0A9W8BDR9</accession>
<evidence type="ECO:0000313" key="2">
    <source>
        <dbReference type="Proteomes" id="UP001150907"/>
    </source>
</evidence>
<organism evidence="1 2">
    <name type="scientific">Coemansia thaxteri</name>
    <dbReference type="NCBI Taxonomy" id="2663907"/>
    <lineage>
        <taxon>Eukaryota</taxon>
        <taxon>Fungi</taxon>
        <taxon>Fungi incertae sedis</taxon>
        <taxon>Zoopagomycota</taxon>
        <taxon>Kickxellomycotina</taxon>
        <taxon>Kickxellomycetes</taxon>
        <taxon>Kickxellales</taxon>
        <taxon>Kickxellaceae</taxon>
        <taxon>Coemansia</taxon>
    </lineage>
</organism>
<sequence>LASVLPDYVFSHLPYLRDKYQGCFPLDIARSVPTKLEFVRQMLKRPHDNPAIAELSLGDSSKLASSALGNILKALCAASDREELRDRGEPEFTLQKETAALLANRIGEFEHFTKSATISGNNDELVLPADYAVVDYARAAERVLVAQCQATSLLRRQESLELVSKIMNGSYTMEARLIGLDPSCRLALVYLRLFAHAAWLHAHSTTPHDSRLVERMQAEFLMRAKRVEQLLQNRSVYLSELAKFTNSQSPPASEAIGSQPASNLQDKLTVTLPTLQIISLHPPPSALKPLSPMHWSLEWDEVPVSLPLSSGESTSVGLAIAMQQEVDVPWSDSFVVRGSMVPESYTVDEYYKSIGNVAQRHISIPITETDLLIGVNPVEFRPPPSSFTRV</sequence>
<evidence type="ECO:0000313" key="1">
    <source>
        <dbReference type="EMBL" id="KAJ1997866.1"/>
    </source>
</evidence>
<keyword evidence="2" id="KW-1185">Reference proteome</keyword>
<comment type="caution">
    <text evidence="1">The sequence shown here is derived from an EMBL/GenBank/DDBJ whole genome shotgun (WGS) entry which is preliminary data.</text>
</comment>
<protein>
    <submittedName>
        <fullName evidence="1">Uncharacterized protein</fullName>
    </submittedName>
</protein>
<feature type="non-terminal residue" evidence="1">
    <location>
        <position position="390"/>
    </location>
</feature>
<dbReference type="OrthoDB" id="18190at2759"/>
<reference evidence="1" key="1">
    <citation type="submission" date="2022-07" db="EMBL/GenBank/DDBJ databases">
        <title>Phylogenomic reconstructions and comparative analyses of Kickxellomycotina fungi.</title>
        <authorList>
            <person name="Reynolds N.K."/>
            <person name="Stajich J.E."/>
            <person name="Barry K."/>
            <person name="Grigoriev I.V."/>
            <person name="Crous P."/>
            <person name="Smith M.E."/>
        </authorList>
    </citation>
    <scope>NUCLEOTIDE SEQUENCE</scope>
    <source>
        <strain evidence="1">IMI 214461</strain>
    </source>
</reference>
<name>A0A9W8BDR9_9FUNG</name>
<proteinExistence type="predicted"/>
<dbReference type="Proteomes" id="UP001150907">
    <property type="component" value="Unassembled WGS sequence"/>
</dbReference>
<gene>
    <name evidence="1" type="ORF">H4R26_005671</name>
</gene>
<dbReference type="EMBL" id="JANBQF010001168">
    <property type="protein sequence ID" value="KAJ1997866.1"/>
    <property type="molecule type" value="Genomic_DNA"/>
</dbReference>
<dbReference type="AlphaFoldDB" id="A0A9W8BDR9"/>